<reference evidence="3" key="3">
    <citation type="submission" date="2015-04" db="UniProtKB">
        <authorList>
            <consortium name="EnsemblPlants"/>
        </authorList>
    </citation>
    <scope>IDENTIFICATION</scope>
    <source>
        <strain evidence="3">cv. Jemalong A17</strain>
    </source>
</reference>
<evidence type="ECO:0000313" key="3">
    <source>
        <dbReference type="EnsemblPlants" id="AES80608"/>
    </source>
</evidence>
<gene>
    <name evidence="2" type="ordered locus">MTR_7g082680</name>
</gene>
<keyword evidence="1" id="KW-1133">Transmembrane helix</keyword>
<dbReference type="EMBL" id="CM001223">
    <property type="protein sequence ID" value="AES80608.1"/>
    <property type="molecule type" value="Genomic_DNA"/>
</dbReference>
<dbReference type="AlphaFoldDB" id="G7KV77"/>
<dbReference type="EnsemblPlants" id="AES80608">
    <property type="protein sequence ID" value="AES80608"/>
    <property type="gene ID" value="MTR_7g082680"/>
</dbReference>
<keyword evidence="4" id="KW-1185">Reference proteome</keyword>
<protein>
    <submittedName>
        <fullName evidence="2">Transmembrane protein, putative</fullName>
    </submittedName>
</protein>
<accession>G7KV77</accession>
<dbReference type="PaxDb" id="3880-AES80608"/>
<dbReference type="PANTHER" id="PTHR34201">
    <property type="entry name" value="GLYCINE-RICH PROTEIN"/>
    <property type="match status" value="1"/>
</dbReference>
<feature type="transmembrane region" description="Helical" evidence="1">
    <location>
        <begin position="40"/>
        <end position="63"/>
    </location>
</feature>
<dbReference type="Proteomes" id="UP000002051">
    <property type="component" value="Unassembled WGS sequence"/>
</dbReference>
<dbReference type="PANTHER" id="PTHR34201:SF6">
    <property type="entry name" value="GLYCINE-RICH PROTEIN"/>
    <property type="match status" value="1"/>
</dbReference>
<sequence length="181" mass="19511">MESKSTTDSSWPWNPNNNQQNQFSITKILGTKPQKPQTSLLGPGFGAGFGCGAGIGFGLLGGFGYGGGGGPFNHLNLVFGLGMGCGLGIGYGFGQGIGYSFDYQTLKGYIYMAEEIFIGEFGKTVTNDHFQWRKSVTVGRLLSAGRRLRSQGSYGCSHCDVQVECVLLVPEVDEEYDRIEH</sequence>
<evidence type="ECO:0000313" key="2">
    <source>
        <dbReference type="EMBL" id="AES80608.1"/>
    </source>
</evidence>
<proteinExistence type="predicted"/>
<dbReference type="HOGENOM" id="CLU_1491195_0_0_1"/>
<dbReference type="eggNOG" id="ENOG502S4TM">
    <property type="taxonomic scope" value="Eukaryota"/>
</dbReference>
<name>G7KV77_MEDTR</name>
<keyword evidence="1 2" id="KW-0812">Transmembrane</keyword>
<organism evidence="2 4">
    <name type="scientific">Medicago truncatula</name>
    <name type="common">Barrel medic</name>
    <name type="synonym">Medicago tribuloides</name>
    <dbReference type="NCBI Taxonomy" id="3880"/>
    <lineage>
        <taxon>Eukaryota</taxon>
        <taxon>Viridiplantae</taxon>
        <taxon>Streptophyta</taxon>
        <taxon>Embryophyta</taxon>
        <taxon>Tracheophyta</taxon>
        <taxon>Spermatophyta</taxon>
        <taxon>Magnoliopsida</taxon>
        <taxon>eudicotyledons</taxon>
        <taxon>Gunneridae</taxon>
        <taxon>Pentapetalae</taxon>
        <taxon>rosids</taxon>
        <taxon>fabids</taxon>
        <taxon>Fabales</taxon>
        <taxon>Fabaceae</taxon>
        <taxon>Papilionoideae</taxon>
        <taxon>50 kb inversion clade</taxon>
        <taxon>NPAAA clade</taxon>
        <taxon>Hologalegina</taxon>
        <taxon>IRL clade</taxon>
        <taxon>Trifolieae</taxon>
        <taxon>Medicago</taxon>
    </lineage>
</organism>
<evidence type="ECO:0000313" key="4">
    <source>
        <dbReference type="Proteomes" id="UP000002051"/>
    </source>
</evidence>
<evidence type="ECO:0000256" key="1">
    <source>
        <dbReference type="SAM" id="Phobius"/>
    </source>
</evidence>
<reference evidence="2 4" key="1">
    <citation type="journal article" date="2011" name="Nature">
        <title>The Medicago genome provides insight into the evolution of rhizobial symbioses.</title>
        <authorList>
            <person name="Young N.D."/>
            <person name="Debelle F."/>
            <person name="Oldroyd G.E."/>
            <person name="Geurts R."/>
            <person name="Cannon S.B."/>
            <person name="Udvardi M.K."/>
            <person name="Benedito V.A."/>
            <person name="Mayer K.F."/>
            <person name="Gouzy J."/>
            <person name="Schoof H."/>
            <person name="Van de Peer Y."/>
            <person name="Proost S."/>
            <person name="Cook D.R."/>
            <person name="Meyers B.C."/>
            <person name="Spannagl M."/>
            <person name="Cheung F."/>
            <person name="De Mita S."/>
            <person name="Krishnakumar V."/>
            <person name="Gundlach H."/>
            <person name="Zhou S."/>
            <person name="Mudge J."/>
            <person name="Bharti A.K."/>
            <person name="Murray J.D."/>
            <person name="Naoumkina M.A."/>
            <person name="Rosen B."/>
            <person name="Silverstein K.A."/>
            <person name="Tang H."/>
            <person name="Rombauts S."/>
            <person name="Zhao P.X."/>
            <person name="Zhou P."/>
            <person name="Barbe V."/>
            <person name="Bardou P."/>
            <person name="Bechner M."/>
            <person name="Bellec A."/>
            <person name="Berger A."/>
            <person name="Berges H."/>
            <person name="Bidwell S."/>
            <person name="Bisseling T."/>
            <person name="Choisne N."/>
            <person name="Couloux A."/>
            <person name="Denny R."/>
            <person name="Deshpande S."/>
            <person name="Dai X."/>
            <person name="Doyle J.J."/>
            <person name="Dudez A.M."/>
            <person name="Farmer A.D."/>
            <person name="Fouteau S."/>
            <person name="Franken C."/>
            <person name="Gibelin C."/>
            <person name="Gish J."/>
            <person name="Goldstein S."/>
            <person name="Gonzalez A.J."/>
            <person name="Green P.J."/>
            <person name="Hallab A."/>
            <person name="Hartog M."/>
            <person name="Hua A."/>
            <person name="Humphray S.J."/>
            <person name="Jeong D.H."/>
            <person name="Jing Y."/>
            <person name="Jocker A."/>
            <person name="Kenton S.M."/>
            <person name="Kim D.J."/>
            <person name="Klee K."/>
            <person name="Lai H."/>
            <person name="Lang C."/>
            <person name="Lin S."/>
            <person name="Macmil S.L."/>
            <person name="Magdelenat G."/>
            <person name="Matthews L."/>
            <person name="McCorrison J."/>
            <person name="Monaghan E.L."/>
            <person name="Mun J.H."/>
            <person name="Najar F.Z."/>
            <person name="Nicholson C."/>
            <person name="Noirot C."/>
            <person name="O'Bleness M."/>
            <person name="Paule C.R."/>
            <person name="Poulain J."/>
            <person name="Prion F."/>
            <person name="Qin B."/>
            <person name="Qu C."/>
            <person name="Retzel E.F."/>
            <person name="Riddle C."/>
            <person name="Sallet E."/>
            <person name="Samain S."/>
            <person name="Samson N."/>
            <person name="Sanders I."/>
            <person name="Saurat O."/>
            <person name="Scarpelli C."/>
            <person name="Schiex T."/>
            <person name="Segurens B."/>
            <person name="Severin A.J."/>
            <person name="Sherrier D.J."/>
            <person name="Shi R."/>
            <person name="Sims S."/>
            <person name="Singer S.R."/>
            <person name="Sinharoy S."/>
            <person name="Sterck L."/>
            <person name="Viollet A."/>
            <person name="Wang B.B."/>
            <person name="Wang K."/>
            <person name="Wang M."/>
            <person name="Wang X."/>
            <person name="Warfsmann J."/>
            <person name="Weissenbach J."/>
            <person name="White D.D."/>
            <person name="White J.D."/>
            <person name="Wiley G.B."/>
            <person name="Wincker P."/>
            <person name="Xing Y."/>
            <person name="Yang L."/>
            <person name="Yao Z."/>
            <person name="Ying F."/>
            <person name="Zhai J."/>
            <person name="Zhou L."/>
            <person name="Zuber A."/>
            <person name="Denarie J."/>
            <person name="Dixon R.A."/>
            <person name="May G.D."/>
            <person name="Schwartz D.C."/>
            <person name="Rogers J."/>
            <person name="Quetier F."/>
            <person name="Town C.D."/>
            <person name="Roe B.A."/>
        </authorList>
    </citation>
    <scope>NUCLEOTIDE SEQUENCE [LARGE SCALE GENOMIC DNA]</scope>
    <source>
        <strain evidence="2">A17</strain>
        <strain evidence="3 4">cv. Jemalong A17</strain>
    </source>
</reference>
<dbReference type="STRING" id="3880.G7KV77"/>
<feature type="transmembrane region" description="Helical" evidence="1">
    <location>
        <begin position="75"/>
        <end position="94"/>
    </location>
</feature>
<dbReference type="InterPro" id="IPR053288">
    <property type="entry name" value="TGD_Bridge_Protein"/>
</dbReference>
<keyword evidence="1" id="KW-0472">Membrane</keyword>
<reference evidence="2 4" key="2">
    <citation type="journal article" date="2014" name="BMC Genomics">
        <title>An improved genome release (version Mt4.0) for the model legume Medicago truncatula.</title>
        <authorList>
            <person name="Tang H."/>
            <person name="Krishnakumar V."/>
            <person name="Bidwell S."/>
            <person name="Rosen B."/>
            <person name="Chan A."/>
            <person name="Zhou S."/>
            <person name="Gentzbittel L."/>
            <person name="Childs K.L."/>
            <person name="Yandell M."/>
            <person name="Gundlach H."/>
            <person name="Mayer K.F."/>
            <person name="Schwartz D.C."/>
            <person name="Town C.D."/>
        </authorList>
    </citation>
    <scope>GENOME REANNOTATION</scope>
    <source>
        <strain evidence="3 4">cv. Jemalong A17</strain>
    </source>
</reference>